<dbReference type="KEGG" id="suam:BOO69_09675"/>
<accession>A0A1J0WLZ6</accession>
<dbReference type="STRING" id="1917485.BOO69_09675"/>
<evidence type="ECO:0000313" key="2">
    <source>
        <dbReference type="Proteomes" id="UP000181897"/>
    </source>
</evidence>
<organism evidence="1 2">
    <name type="scientific">Sulfitobacter alexandrii</name>
    <dbReference type="NCBI Taxonomy" id="1917485"/>
    <lineage>
        <taxon>Bacteria</taxon>
        <taxon>Pseudomonadati</taxon>
        <taxon>Pseudomonadota</taxon>
        <taxon>Alphaproteobacteria</taxon>
        <taxon>Rhodobacterales</taxon>
        <taxon>Roseobacteraceae</taxon>
        <taxon>Sulfitobacter</taxon>
    </lineage>
</organism>
<dbReference type="EMBL" id="CP018076">
    <property type="protein sequence ID" value="APE45401.1"/>
    <property type="molecule type" value="Genomic_DNA"/>
</dbReference>
<protein>
    <recommendedName>
        <fullName evidence="3">Phage virion morphogenesis protein</fullName>
    </recommendedName>
</protein>
<dbReference type="InterPro" id="IPR006522">
    <property type="entry name" value="Phage_virion_morphogenesis"/>
</dbReference>
<evidence type="ECO:0008006" key="3">
    <source>
        <dbReference type="Google" id="ProtNLM"/>
    </source>
</evidence>
<proteinExistence type="predicted"/>
<name>A0A1J0WLZ6_9RHOB</name>
<gene>
    <name evidence="1" type="ORF">BOO69_09675</name>
</gene>
<evidence type="ECO:0000313" key="1">
    <source>
        <dbReference type="EMBL" id="APE45401.1"/>
    </source>
</evidence>
<dbReference type="Pfam" id="PF05069">
    <property type="entry name" value="Phage_tail_S"/>
    <property type="match status" value="1"/>
</dbReference>
<dbReference type="Proteomes" id="UP000181897">
    <property type="component" value="Chromosome"/>
</dbReference>
<keyword evidence="2" id="KW-1185">Reference proteome</keyword>
<sequence>MTMSLELAGVKSVLSFYRQAGEDLTPLMEMCGALLETSTKDRLRETNTAPDGAAWPKSFRAELDGGKTLHDSGRLANSIQYLAGPAQVEVGTNVIYAGIHQTGGTIVPKAGGALAFGLPNGEFAVVGSVTLPARPYLGISDLDRDDIEAAAVQYLDAAVPR</sequence>
<reference evidence="1 2" key="1">
    <citation type="submission" date="2016-11" db="EMBL/GenBank/DDBJ databases">
        <title>Complete genome sequence of Sulfitobacter sp. AM1-D1, a toxic bacteria associated with marine dinoflagellate Alexandrium minutum in East China Sea.</title>
        <authorList>
            <person name="Yang Q."/>
            <person name="Zhang X."/>
            <person name="Tian X."/>
        </authorList>
    </citation>
    <scope>NUCLEOTIDE SEQUENCE [LARGE SCALE GENOMIC DNA]</scope>
    <source>
        <strain evidence="1 2">AM1-D1</strain>
    </source>
</reference>
<dbReference type="AlphaFoldDB" id="A0A1J0WLZ6"/>